<comment type="similarity">
    <text evidence="4">Belongs to the class II fructose-bisphosphate aldolase family.</text>
</comment>
<evidence type="ECO:0000256" key="2">
    <source>
        <dbReference type="ARBA" id="ARBA00002181"/>
    </source>
</evidence>
<dbReference type="SUPFAM" id="SSF51569">
    <property type="entry name" value="Aldolase"/>
    <property type="match status" value="1"/>
</dbReference>
<evidence type="ECO:0000256" key="13">
    <source>
        <dbReference type="PIRSR" id="PIRSR001359-3"/>
    </source>
</evidence>
<dbReference type="KEGG" id="epo:Epro_0027"/>
<keyword evidence="7 13" id="KW-0862">Zinc</keyword>
<dbReference type="PANTHER" id="PTHR30304:SF0">
    <property type="entry name" value="D-TAGATOSE-1,6-BISPHOSPHATE ALDOLASE SUBUNIT GATY-RELATED"/>
    <property type="match status" value="1"/>
</dbReference>
<dbReference type="PANTHER" id="PTHR30304">
    <property type="entry name" value="D-TAGATOSE-1,6-BISPHOSPHATE ALDOLASE"/>
    <property type="match status" value="1"/>
</dbReference>
<dbReference type="GO" id="GO:0006096">
    <property type="term" value="P:glycolytic process"/>
    <property type="evidence" value="ECO:0007669"/>
    <property type="project" value="UniProtKB-KW"/>
</dbReference>
<dbReference type="GO" id="GO:0004332">
    <property type="term" value="F:fructose-bisphosphate aldolase activity"/>
    <property type="evidence" value="ECO:0007669"/>
    <property type="project" value="UniProtKB-EC"/>
</dbReference>
<organism evidence="14 15">
    <name type="scientific">Endomicrobium proavitum</name>
    <dbReference type="NCBI Taxonomy" id="1408281"/>
    <lineage>
        <taxon>Bacteria</taxon>
        <taxon>Pseudomonadati</taxon>
        <taxon>Elusimicrobiota</taxon>
        <taxon>Endomicrobiia</taxon>
        <taxon>Endomicrobiales</taxon>
        <taxon>Endomicrobiaceae</taxon>
        <taxon>Endomicrobium</taxon>
    </lineage>
</organism>
<comment type="cofactor">
    <cofactor evidence="13">
        <name>Zn(2+)</name>
        <dbReference type="ChEBI" id="CHEBI:29105"/>
    </cofactor>
    <text evidence="13">Binds 2 Zn(2+) ions per subunit. One is catalytic and the other provides a structural contribution.</text>
</comment>
<dbReference type="GO" id="GO:0030388">
    <property type="term" value="P:fructose 1,6-bisphosphate metabolic process"/>
    <property type="evidence" value="ECO:0007669"/>
    <property type="project" value="InterPro"/>
</dbReference>
<dbReference type="RefSeq" id="WP_052569497.1">
    <property type="nucleotide sequence ID" value="NZ_CP009498.1"/>
</dbReference>
<keyword evidence="8" id="KW-0324">Glycolysis</keyword>
<evidence type="ECO:0000256" key="1">
    <source>
        <dbReference type="ARBA" id="ARBA00000441"/>
    </source>
</evidence>
<evidence type="ECO:0000256" key="6">
    <source>
        <dbReference type="ARBA" id="ARBA00022723"/>
    </source>
</evidence>
<dbReference type="PROSITE" id="PS00806">
    <property type="entry name" value="ALDOLASE_CLASS_II_2"/>
    <property type="match status" value="1"/>
</dbReference>
<dbReference type="InterPro" id="IPR013785">
    <property type="entry name" value="Aldolase_TIM"/>
</dbReference>
<feature type="binding site" evidence="13">
    <location>
        <position position="142"/>
    </location>
    <ligand>
        <name>Zn(2+)</name>
        <dbReference type="ChEBI" id="CHEBI:29105"/>
        <label>2</label>
    </ligand>
</feature>
<feature type="binding site" evidence="13">
    <location>
        <position position="105"/>
    </location>
    <ligand>
        <name>Zn(2+)</name>
        <dbReference type="ChEBI" id="CHEBI:29105"/>
        <label>2</label>
    </ligand>
</feature>
<comment type="function">
    <text evidence="2">Catalyzes the aldol condensation of dihydroxyacetone phosphate (DHAP or glycerone-phosphate) with glyceraldehyde 3-phosphate (G3P) to form fructose 1,6-bisphosphate (FBP) in gluconeogenesis and the reverse reaction in glycolysis.</text>
</comment>
<feature type="binding site" evidence="12">
    <location>
        <begin position="259"/>
        <end position="262"/>
    </location>
    <ligand>
        <name>dihydroxyacetone phosphate</name>
        <dbReference type="ChEBI" id="CHEBI:57642"/>
    </ligand>
</feature>
<gene>
    <name evidence="14" type="primary">fbaA</name>
    <name evidence="14" type="ORF">Epro_0027</name>
</gene>
<dbReference type="STRING" id="1408281.Epro_0027"/>
<reference evidence="14 15" key="1">
    <citation type="submission" date="2014-09" db="EMBL/GenBank/DDBJ databases">
        <title>Complete genome sequence of Endomicrobium proavitum.</title>
        <authorList>
            <person name="Zheng H."/>
        </authorList>
    </citation>
    <scope>NUCLEOTIDE SEQUENCE [LARGE SCALE GENOMIC DNA]</scope>
    <source>
        <strain evidence="14 15">Rsa215</strain>
    </source>
</reference>
<evidence type="ECO:0000256" key="5">
    <source>
        <dbReference type="ARBA" id="ARBA00013068"/>
    </source>
</evidence>
<dbReference type="AlphaFoldDB" id="A0A0G3WFH0"/>
<proteinExistence type="inferred from homology"/>
<sequence>MALVPAKQILDEAKKGGYGVGAYNVNNMEQIQAIMDAAKETQSPVIIQASRGALKYASFTYLGYLMKAAVIENPDIPVAMHLDHGNSLESAIKAIDLGFSSVMIDGSLLEDGKTASDYAYNVKVTKSVVEYAHARGVSVEAEIGTLGGIEDGVGSGTIHLTDPQEAKKFVEATGVDSLAIAIGTSHGAYKFKETPKLAFDVLKEIRGLINIPIVLHGASSVPKALIDEVNKYGGKMPGAQGVPIEQLQESVKLGVQKINVDTDGRLAITAAIRKVFTETPEKFDPRDYLGPARTALKNLIVTKMKDFGTAGHAKDYAPKSLEDYKKLYASK</sequence>
<name>A0A0G3WFH0_9BACT</name>
<dbReference type="NCBIfam" id="TIGR01859">
    <property type="entry name" value="fruc_bis_ald"/>
    <property type="match status" value="1"/>
</dbReference>
<evidence type="ECO:0000256" key="11">
    <source>
        <dbReference type="PIRSR" id="PIRSR001359-1"/>
    </source>
</evidence>
<evidence type="ECO:0000313" key="15">
    <source>
        <dbReference type="Proteomes" id="UP000035337"/>
    </source>
</evidence>
<dbReference type="Pfam" id="PF01116">
    <property type="entry name" value="F_bP_aldolase"/>
    <property type="match status" value="1"/>
</dbReference>
<comment type="pathway">
    <text evidence="3">Carbohydrate degradation; glycolysis; D-glyceraldehyde 3-phosphate and glycerone phosphate from D-glucose: step 4/4.</text>
</comment>
<evidence type="ECO:0000256" key="3">
    <source>
        <dbReference type="ARBA" id="ARBA00004714"/>
    </source>
</evidence>
<evidence type="ECO:0000313" key="14">
    <source>
        <dbReference type="EMBL" id="AKL97406.1"/>
    </source>
</evidence>
<dbReference type="Gene3D" id="3.20.20.70">
    <property type="entry name" value="Aldolase class I"/>
    <property type="match status" value="1"/>
</dbReference>
<comment type="catalytic activity">
    <reaction evidence="1">
        <text>beta-D-fructose 1,6-bisphosphate = D-glyceraldehyde 3-phosphate + dihydroxyacetone phosphate</text>
        <dbReference type="Rhea" id="RHEA:14729"/>
        <dbReference type="ChEBI" id="CHEBI:32966"/>
        <dbReference type="ChEBI" id="CHEBI:57642"/>
        <dbReference type="ChEBI" id="CHEBI:59776"/>
        <dbReference type="EC" id="4.1.2.13"/>
    </reaction>
</comment>
<feature type="active site" description="Proton donor" evidence="11">
    <location>
        <position position="83"/>
    </location>
</feature>
<feature type="binding site" evidence="12">
    <location>
        <position position="187"/>
    </location>
    <ligand>
        <name>dihydroxyacetone phosphate</name>
        <dbReference type="ChEBI" id="CHEBI:57642"/>
    </ligand>
</feature>
<dbReference type="EC" id="4.1.2.13" evidence="5"/>
<protein>
    <recommendedName>
        <fullName evidence="5">fructose-bisphosphate aldolase</fullName>
        <ecNumber evidence="5">4.1.2.13</ecNumber>
    </recommendedName>
    <alternativeName>
        <fullName evidence="10">Fructose-1,6-bisphosphate aldolase</fullName>
    </alternativeName>
</protein>
<evidence type="ECO:0000256" key="8">
    <source>
        <dbReference type="ARBA" id="ARBA00023152"/>
    </source>
</evidence>
<dbReference type="FunFam" id="3.20.20.70:FF:000111">
    <property type="entry name" value="Fructose-1,6-bisphosphate aldolase"/>
    <property type="match status" value="1"/>
</dbReference>
<feature type="binding site" evidence="13">
    <location>
        <position position="186"/>
    </location>
    <ligand>
        <name>Zn(2+)</name>
        <dbReference type="ChEBI" id="CHEBI:29105"/>
        <label>1</label>
        <note>catalytic</note>
    </ligand>
</feature>
<accession>A0A0G3WFH0</accession>
<dbReference type="InterPro" id="IPR050246">
    <property type="entry name" value="Class_II_FBP_aldolase"/>
</dbReference>
<dbReference type="InterPro" id="IPR011289">
    <property type="entry name" value="Fruc_bis_ald_class-2"/>
</dbReference>
<evidence type="ECO:0000256" key="9">
    <source>
        <dbReference type="ARBA" id="ARBA00023239"/>
    </source>
</evidence>
<keyword evidence="15" id="KW-1185">Reference proteome</keyword>
<dbReference type="CDD" id="cd00947">
    <property type="entry name" value="TBP_aldolase_IIB"/>
    <property type="match status" value="1"/>
</dbReference>
<evidence type="ECO:0000256" key="10">
    <source>
        <dbReference type="ARBA" id="ARBA00031804"/>
    </source>
</evidence>
<dbReference type="PATRIC" id="fig|1408281.3.peg.27"/>
<evidence type="ECO:0000256" key="4">
    <source>
        <dbReference type="ARBA" id="ARBA00005812"/>
    </source>
</evidence>
<dbReference type="GO" id="GO:0008270">
    <property type="term" value="F:zinc ion binding"/>
    <property type="evidence" value="ECO:0007669"/>
    <property type="project" value="InterPro"/>
</dbReference>
<dbReference type="EMBL" id="CP009498">
    <property type="protein sequence ID" value="AKL97406.1"/>
    <property type="molecule type" value="Genomic_DNA"/>
</dbReference>
<dbReference type="NCBIfam" id="TIGR00167">
    <property type="entry name" value="cbbA"/>
    <property type="match status" value="1"/>
</dbReference>
<dbReference type="OrthoDB" id="9803995at2"/>
<feature type="binding site" evidence="13">
    <location>
        <position position="84"/>
    </location>
    <ligand>
        <name>Zn(2+)</name>
        <dbReference type="ChEBI" id="CHEBI:29105"/>
        <label>1</label>
        <note>catalytic</note>
    </ligand>
</feature>
<feature type="binding site" evidence="12">
    <location>
        <begin position="217"/>
        <end position="219"/>
    </location>
    <ligand>
        <name>dihydroxyacetone phosphate</name>
        <dbReference type="ChEBI" id="CHEBI:57642"/>
    </ligand>
</feature>
<keyword evidence="9" id="KW-0456">Lyase</keyword>
<dbReference type="PIRSF" id="PIRSF001359">
    <property type="entry name" value="F_bP_aldolase_II"/>
    <property type="match status" value="1"/>
</dbReference>
<keyword evidence="6 13" id="KW-0479">Metal-binding</keyword>
<dbReference type="InterPro" id="IPR000771">
    <property type="entry name" value="FBA_II"/>
</dbReference>
<dbReference type="Proteomes" id="UP000035337">
    <property type="component" value="Chromosome"/>
</dbReference>
<evidence type="ECO:0000256" key="7">
    <source>
        <dbReference type="ARBA" id="ARBA00022833"/>
    </source>
</evidence>
<feature type="binding site" evidence="13">
    <location>
        <position position="216"/>
    </location>
    <ligand>
        <name>Zn(2+)</name>
        <dbReference type="ChEBI" id="CHEBI:29105"/>
        <label>1</label>
        <note>catalytic</note>
    </ligand>
</feature>
<evidence type="ECO:0000256" key="12">
    <source>
        <dbReference type="PIRSR" id="PIRSR001359-2"/>
    </source>
</evidence>